<organism evidence="4 5">
    <name type="scientific">Cytospora chrysosperma</name>
    <name type="common">Cytospora canker fungus</name>
    <name type="synonym">Sphaeria chrysosperma</name>
    <dbReference type="NCBI Taxonomy" id="252740"/>
    <lineage>
        <taxon>Eukaryota</taxon>
        <taxon>Fungi</taxon>
        <taxon>Dikarya</taxon>
        <taxon>Ascomycota</taxon>
        <taxon>Pezizomycotina</taxon>
        <taxon>Sordariomycetes</taxon>
        <taxon>Sordariomycetidae</taxon>
        <taxon>Diaporthales</taxon>
        <taxon>Cytosporaceae</taxon>
        <taxon>Cytospora</taxon>
    </lineage>
</organism>
<accession>A0A423WEF9</accession>
<keyword evidence="2" id="KW-0812">Transmembrane</keyword>
<dbReference type="CDD" id="cd04301">
    <property type="entry name" value="NAT_SF"/>
    <property type="match status" value="1"/>
</dbReference>
<dbReference type="OrthoDB" id="2115692at2759"/>
<dbReference type="Proteomes" id="UP000284375">
    <property type="component" value="Unassembled WGS sequence"/>
</dbReference>
<feature type="transmembrane region" description="Helical" evidence="2">
    <location>
        <begin position="58"/>
        <end position="78"/>
    </location>
</feature>
<feature type="transmembrane region" description="Helical" evidence="2">
    <location>
        <begin position="140"/>
        <end position="161"/>
    </location>
</feature>
<evidence type="ECO:0000256" key="2">
    <source>
        <dbReference type="SAM" id="Phobius"/>
    </source>
</evidence>
<name>A0A423WEF9_CYTCH</name>
<dbReference type="Pfam" id="PF20684">
    <property type="entry name" value="Fung_rhodopsin"/>
    <property type="match status" value="1"/>
</dbReference>
<feature type="compositionally biased region" description="Basic and acidic residues" evidence="1">
    <location>
        <begin position="346"/>
        <end position="358"/>
    </location>
</feature>
<dbReference type="SUPFAM" id="SSF55729">
    <property type="entry name" value="Acyl-CoA N-acyltransferases (Nat)"/>
    <property type="match status" value="1"/>
</dbReference>
<dbReference type="STRING" id="252740.A0A423WEF9"/>
<dbReference type="PANTHER" id="PTHR39614">
    <property type="entry name" value="INTEGRAL MEMBRANE PROTEIN"/>
    <property type="match status" value="1"/>
</dbReference>
<reference evidence="4 5" key="1">
    <citation type="submission" date="2015-09" db="EMBL/GenBank/DDBJ databases">
        <title>Host preference determinants of Valsa canker pathogens revealed by comparative genomics.</title>
        <authorList>
            <person name="Yin Z."/>
            <person name="Huang L."/>
        </authorList>
    </citation>
    <scope>NUCLEOTIDE SEQUENCE [LARGE SCALE GENOMIC DNA]</scope>
    <source>
        <strain evidence="4 5">YSFL</strain>
    </source>
</reference>
<feature type="domain" description="N-acetyltransferase" evidence="3">
    <location>
        <begin position="577"/>
        <end position="646"/>
    </location>
</feature>
<dbReference type="Gene3D" id="3.40.630.30">
    <property type="match status" value="1"/>
</dbReference>
<evidence type="ECO:0000313" key="4">
    <source>
        <dbReference type="EMBL" id="ROW01748.1"/>
    </source>
</evidence>
<dbReference type="GO" id="GO:0016747">
    <property type="term" value="F:acyltransferase activity, transferring groups other than amino-acyl groups"/>
    <property type="evidence" value="ECO:0007669"/>
    <property type="project" value="InterPro"/>
</dbReference>
<dbReference type="PANTHER" id="PTHR39614:SF2">
    <property type="entry name" value="INTEGRAL MEMBRANE PROTEIN"/>
    <property type="match status" value="1"/>
</dbReference>
<dbReference type="PROSITE" id="PS51186">
    <property type="entry name" value="GNAT"/>
    <property type="match status" value="1"/>
</dbReference>
<sequence length="665" mass="74701">MNSQAFPDSPIRPAFSPIKPDDHAGQLWILTTLAIIYTGTSLIVRGSIKWNLFWLDDYLVAIATVIHFTQSGVVFYGLSHGLAKFNSITTEEQWALSGKAYFTSEVLTVITIALAKCSVWALLLRIFVADGAFNDWRVKTCVGFVLLGVAWGITSVVGIAASCDPEFILSPDHASRCAGQFARWQIITAFDVGTEALGSLLPVVLVWSLNMVTKSKFHVFLAFSFRLPMIALSLLHLKYTRHYTQSPEPLFAVTNPLLCQQAMLTWSLMSATIPNIKSFMRVFNFSMGMGAMDERLSNHTPEPILLRSYGARTTINEHAGSSYGDESALRPDMPQHKRMTASSDRGTTDDEHSLRRNDSQEMIIKKEPLQHGSPQHRALNMARGIFTFWGWGQPASQTNTILRRNTLSYTDLKPPMPQESNDSAYPRLRAATFGELPAIARILSLAFWDDALCGQRIHPHREAYPADVDLYWLRRARVHFWDRRWRWVVAVDRDPAGGPGEVIAGIAQWSRFGDGGRPLELAWFDPRNLLKPLFKVAMKIHALIWPNRASDPAEEDILERAFPFFKDMWSGERAEAWYLQNLAVHPAFQGKGIGRMLVQWGLDRARDEGIYASVIAARGKDPFYRKCGFDVQDGNWGMGGEENPLRGFEGGNMHWRAPDGPVSGK</sequence>
<feature type="region of interest" description="Disordered" evidence="1">
    <location>
        <begin position="317"/>
        <end position="358"/>
    </location>
</feature>
<dbReference type="InterPro" id="IPR049326">
    <property type="entry name" value="Rhodopsin_dom_fungi"/>
</dbReference>
<feature type="transmembrane region" description="Helical" evidence="2">
    <location>
        <begin position="27"/>
        <end position="46"/>
    </location>
</feature>
<evidence type="ECO:0000313" key="5">
    <source>
        <dbReference type="Proteomes" id="UP000284375"/>
    </source>
</evidence>
<dbReference type="InterPro" id="IPR016181">
    <property type="entry name" value="Acyl_CoA_acyltransferase"/>
</dbReference>
<evidence type="ECO:0000256" key="1">
    <source>
        <dbReference type="SAM" id="MobiDB-lite"/>
    </source>
</evidence>
<dbReference type="InterPro" id="IPR000182">
    <property type="entry name" value="GNAT_dom"/>
</dbReference>
<dbReference type="AlphaFoldDB" id="A0A423WEF9"/>
<gene>
    <name evidence="4" type="ORF">VSDG_02161</name>
</gene>
<keyword evidence="2" id="KW-1133">Transmembrane helix</keyword>
<protein>
    <recommendedName>
        <fullName evidence="3">N-acetyltransferase domain-containing protein</fullName>
    </recommendedName>
</protein>
<dbReference type="EMBL" id="LJZO01000006">
    <property type="protein sequence ID" value="ROW01748.1"/>
    <property type="molecule type" value="Genomic_DNA"/>
</dbReference>
<comment type="caution">
    <text evidence="4">The sequence shown here is derived from an EMBL/GenBank/DDBJ whole genome shotgun (WGS) entry which is preliminary data.</text>
</comment>
<feature type="transmembrane region" description="Helical" evidence="2">
    <location>
        <begin position="106"/>
        <end position="128"/>
    </location>
</feature>
<dbReference type="Pfam" id="PF13508">
    <property type="entry name" value="Acetyltransf_7"/>
    <property type="match status" value="1"/>
</dbReference>
<evidence type="ECO:0000259" key="3">
    <source>
        <dbReference type="PROSITE" id="PS51186"/>
    </source>
</evidence>
<keyword evidence="5" id="KW-1185">Reference proteome</keyword>
<proteinExistence type="predicted"/>
<keyword evidence="2" id="KW-0472">Membrane</keyword>